<evidence type="ECO:0000313" key="4">
    <source>
        <dbReference type="Proteomes" id="UP000191522"/>
    </source>
</evidence>
<organism evidence="3 4">
    <name type="scientific">Penicillium decumbens</name>
    <dbReference type="NCBI Taxonomy" id="69771"/>
    <lineage>
        <taxon>Eukaryota</taxon>
        <taxon>Fungi</taxon>
        <taxon>Dikarya</taxon>
        <taxon>Ascomycota</taxon>
        <taxon>Pezizomycotina</taxon>
        <taxon>Eurotiomycetes</taxon>
        <taxon>Eurotiomycetidae</taxon>
        <taxon>Eurotiales</taxon>
        <taxon>Aspergillaceae</taxon>
        <taxon>Penicillium</taxon>
    </lineage>
</organism>
<feature type="transmembrane region" description="Helical" evidence="2">
    <location>
        <begin position="300"/>
        <end position="318"/>
    </location>
</feature>
<dbReference type="GO" id="GO:0043935">
    <property type="term" value="P:sexual sporulation resulting in formation of a cellular spore"/>
    <property type="evidence" value="ECO:0007669"/>
    <property type="project" value="TreeGrafter"/>
</dbReference>
<dbReference type="OrthoDB" id="3142841at2759"/>
<feature type="transmembrane region" description="Helical" evidence="2">
    <location>
        <begin position="261"/>
        <end position="280"/>
    </location>
</feature>
<name>A0A1V6PDL3_PENDC</name>
<accession>A0A1V6PDL3</accession>
<dbReference type="InterPro" id="IPR052979">
    <property type="entry name" value="Adenylate-forming_domain"/>
</dbReference>
<evidence type="ECO:0000256" key="1">
    <source>
        <dbReference type="SAM" id="MobiDB-lite"/>
    </source>
</evidence>
<dbReference type="OMA" id="MYRRATM"/>
<feature type="compositionally biased region" description="Polar residues" evidence="1">
    <location>
        <begin position="1"/>
        <end position="16"/>
    </location>
</feature>
<evidence type="ECO:0000256" key="2">
    <source>
        <dbReference type="SAM" id="Phobius"/>
    </source>
</evidence>
<comment type="caution">
    <text evidence="3">The sequence shown here is derived from an EMBL/GenBank/DDBJ whole genome shotgun (WGS) entry which is preliminary data.</text>
</comment>
<keyword evidence="2" id="KW-0812">Transmembrane</keyword>
<dbReference type="GO" id="GO:0075306">
    <property type="term" value="P:regulation of conidium formation"/>
    <property type="evidence" value="ECO:0007669"/>
    <property type="project" value="TreeGrafter"/>
</dbReference>
<dbReference type="GO" id="GO:0048315">
    <property type="term" value="P:conidium formation"/>
    <property type="evidence" value="ECO:0007669"/>
    <property type="project" value="TreeGrafter"/>
</dbReference>
<dbReference type="PANTHER" id="PTHR33927:SF3">
    <property type="entry name" value="INTEGRAL MEMBRANE PROTEIN TMPA"/>
    <property type="match status" value="1"/>
</dbReference>
<dbReference type="Proteomes" id="UP000191522">
    <property type="component" value="Unassembled WGS sequence"/>
</dbReference>
<sequence length="531" mass="59051">MSVSEKSPISQSTSVAHTDMVSHSHKPSEATLVGGETAFEKIIKPTPAAKGHSARPSEVTLVNGEIPFMFEKTSKEMVSSDSGSPGPDLEAQTPLPDRKCLAWLRYAILTIYRRLFSLVFLANIGVFVYVMVSNRKLIALVNAAAANLLACGLARQPLVVNMIFRVVLSVPRSAPYALRKWLCKVYHYGGVHSGCGITALVWYIGFVGLMSQQYWSSSAAIKFSVAPVTVAYIILVLLVMIPAVAYPTFRMKMHDYFELTHRFLGWLVIALFIVLLMLFSHEISRAENQSMGRFVVELPAFWFLMVTVAAIVHPWLLLRKIAVRAEPLSTHAVRLHFDHTTTTFGKGISLSKHPLRDWHGFATFPDVTSVDENGKPTFSCLISKAGDWTAETIKNPPTHVYKRGVLIYGFAYAMRVFRRVVVVTTGSGIGPCLSFLGDENRPALRVLWQTRAPLKTYGQEVLDLVHRMDANPIIMDTNMMGRVDMVPIVQRQFQEFDAEAVCVISNPVLTAKIVYELESRGIPAFGPIFDS</sequence>
<keyword evidence="4" id="KW-1185">Reference proteome</keyword>
<evidence type="ECO:0000313" key="3">
    <source>
        <dbReference type="EMBL" id="OQD74883.1"/>
    </source>
</evidence>
<dbReference type="EMBL" id="MDYL01000009">
    <property type="protein sequence ID" value="OQD74883.1"/>
    <property type="molecule type" value="Genomic_DNA"/>
</dbReference>
<dbReference type="AlphaFoldDB" id="A0A1V6PDL3"/>
<keyword evidence="2" id="KW-1133">Transmembrane helix</keyword>
<keyword evidence="2" id="KW-0472">Membrane</keyword>
<feature type="transmembrane region" description="Helical" evidence="2">
    <location>
        <begin position="185"/>
        <end position="205"/>
    </location>
</feature>
<feature type="transmembrane region" description="Helical" evidence="2">
    <location>
        <begin position="115"/>
        <end position="132"/>
    </location>
</feature>
<reference evidence="4" key="1">
    <citation type="journal article" date="2017" name="Nat. Microbiol.">
        <title>Global analysis of biosynthetic gene clusters reveals vast potential of secondary metabolite production in Penicillium species.</title>
        <authorList>
            <person name="Nielsen J.C."/>
            <person name="Grijseels S."/>
            <person name="Prigent S."/>
            <person name="Ji B."/>
            <person name="Dainat J."/>
            <person name="Nielsen K.F."/>
            <person name="Frisvad J.C."/>
            <person name="Workman M."/>
            <person name="Nielsen J."/>
        </authorList>
    </citation>
    <scope>NUCLEOTIDE SEQUENCE [LARGE SCALE GENOMIC DNA]</scope>
    <source>
        <strain evidence="4">IBT 11843</strain>
    </source>
</reference>
<feature type="region of interest" description="Disordered" evidence="1">
    <location>
        <begin position="1"/>
        <end position="29"/>
    </location>
</feature>
<protein>
    <recommendedName>
        <fullName evidence="5">Integral membrane protein TmpA</fullName>
    </recommendedName>
</protein>
<feature type="transmembrane region" description="Helical" evidence="2">
    <location>
        <begin position="138"/>
        <end position="164"/>
    </location>
</feature>
<feature type="transmembrane region" description="Helical" evidence="2">
    <location>
        <begin position="225"/>
        <end position="249"/>
    </location>
</feature>
<dbReference type="PANTHER" id="PTHR33927">
    <property type="entry name" value="TRANSMEMBRANE PROTEIN"/>
    <property type="match status" value="1"/>
</dbReference>
<evidence type="ECO:0008006" key="5">
    <source>
        <dbReference type="Google" id="ProtNLM"/>
    </source>
</evidence>
<gene>
    <name evidence="3" type="ORF">PENDEC_c009G03443</name>
</gene>
<proteinExistence type="predicted"/>
<dbReference type="GO" id="GO:0005886">
    <property type="term" value="C:plasma membrane"/>
    <property type="evidence" value="ECO:0007669"/>
    <property type="project" value="TreeGrafter"/>
</dbReference>